<dbReference type="EMBL" id="PFMR01000353">
    <property type="protein sequence ID" value="PIZ14442.1"/>
    <property type="molecule type" value="Genomic_DNA"/>
</dbReference>
<dbReference type="Gene3D" id="3.20.20.110">
    <property type="entry name" value="Ribulose bisphosphate carboxylase, large subunit, C-terminal domain"/>
    <property type="match status" value="1"/>
</dbReference>
<gene>
    <name evidence="4" type="ORF">COY52_12690</name>
</gene>
<dbReference type="SFLD" id="SFLDS00014">
    <property type="entry name" value="RuBisCO"/>
    <property type="match status" value="1"/>
</dbReference>
<evidence type="ECO:0000313" key="4">
    <source>
        <dbReference type="EMBL" id="PIZ14442.1"/>
    </source>
</evidence>
<dbReference type="AlphaFoldDB" id="A0A2M7S4G7"/>
<dbReference type="CDD" id="cd08205">
    <property type="entry name" value="RuBisCO_IV_RLP"/>
    <property type="match status" value="1"/>
</dbReference>
<dbReference type="GO" id="GO:0000287">
    <property type="term" value="F:magnesium ion binding"/>
    <property type="evidence" value="ECO:0007669"/>
    <property type="project" value="InterPro"/>
</dbReference>
<dbReference type="InterPro" id="IPR017443">
    <property type="entry name" value="RuBisCO_lsu_fd_N"/>
</dbReference>
<evidence type="ECO:0000313" key="5">
    <source>
        <dbReference type="Proteomes" id="UP000229307"/>
    </source>
</evidence>
<sequence length="436" mass="47533">MGLDPNVFGIFEGINKEDYVLGLYYMEAESADILKKVEAIALEQSTGTWIAVPSETREIREKCAAKVLAVHELPSYEDALPEPPGTRKFIFLIGFPAANISRQIPQLLTTLYGNISMSGKIKLLDTFLPGSFVKNFKGPKFGIEGVRKLLGVKGRPVIVAVLKPCVGMDPKTLGKLLYELGTAGVDIIKDDELLADPEFCPVKERLDICLKACKKIRSETGRRVLYAVNITDNLDVMFKRAESAVKQGANCLMVNTYTVSFSAMSALAEDPRINVPVLAHPNFAGAIFGSPNYGLTSSLVLGKLARLSGADMVIYPSYFGKVPMVKERVIRIWQELTAPFYHLRRVFGAPSAGLHAGVVDKLMENFGNDVLLSAGGGIQGHPMGVSGGAKSFHQAIKAFQSKIPLKEAAKKNKELRAAIEKWGTSDDEGHIFDLTK</sequence>
<accession>A0A2M7S4G7</accession>
<dbReference type="PANTHER" id="PTHR42704:SF17">
    <property type="entry name" value="RIBULOSE BISPHOSPHATE CARBOXYLASE LARGE CHAIN"/>
    <property type="match status" value="1"/>
</dbReference>
<feature type="domain" description="Ribulose bisphosphate carboxylase large subunit C-terminal" evidence="2">
    <location>
        <begin position="142"/>
        <end position="422"/>
    </location>
</feature>
<evidence type="ECO:0000259" key="2">
    <source>
        <dbReference type="Pfam" id="PF00016"/>
    </source>
</evidence>
<dbReference type="InterPro" id="IPR036422">
    <property type="entry name" value="RuBisCO_lsu_N_sf"/>
</dbReference>
<reference evidence="5" key="1">
    <citation type="submission" date="2017-09" db="EMBL/GenBank/DDBJ databases">
        <title>Depth-based differentiation of microbial function through sediment-hosted aquifers and enrichment of novel symbionts in the deep terrestrial subsurface.</title>
        <authorList>
            <person name="Probst A.J."/>
            <person name="Ladd B."/>
            <person name="Jarett J.K."/>
            <person name="Geller-Mcgrath D.E."/>
            <person name="Sieber C.M.K."/>
            <person name="Emerson J.B."/>
            <person name="Anantharaman K."/>
            <person name="Thomas B.C."/>
            <person name="Malmstrom R."/>
            <person name="Stieglmeier M."/>
            <person name="Klingl A."/>
            <person name="Woyke T."/>
            <person name="Ryan C.M."/>
            <person name="Banfield J.F."/>
        </authorList>
    </citation>
    <scope>NUCLEOTIDE SEQUENCE [LARGE SCALE GENOMIC DNA]</scope>
</reference>
<protein>
    <submittedName>
        <fullName evidence="4">Ribulose 1,5-bisphosphate carboxylase</fullName>
    </submittedName>
</protein>
<dbReference type="PANTHER" id="PTHR42704">
    <property type="entry name" value="RIBULOSE BISPHOSPHATE CARBOXYLASE"/>
    <property type="match status" value="1"/>
</dbReference>
<evidence type="ECO:0000259" key="3">
    <source>
        <dbReference type="Pfam" id="PF02788"/>
    </source>
</evidence>
<evidence type="ECO:0000256" key="1">
    <source>
        <dbReference type="RuleBase" id="RU003834"/>
    </source>
</evidence>
<dbReference type="SUPFAM" id="SSF54966">
    <property type="entry name" value="RuBisCO, large subunit, small (N-terminal) domain"/>
    <property type="match status" value="1"/>
</dbReference>
<comment type="similarity">
    <text evidence="1">Belongs to the RuBisCO large chain family.</text>
</comment>
<proteinExistence type="inferred from homology"/>
<dbReference type="GO" id="GO:0016984">
    <property type="term" value="F:ribulose-bisphosphate carboxylase activity"/>
    <property type="evidence" value="ECO:0007669"/>
    <property type="project" value="InterPro"/>
</dbReference>
<dbReference type="InterPro" id="IPR033966">
    <property type="entry name" value="RuBisCO"/>
</dbReference>
<dbReference type="Proteomes" id="UP000229307">
    <property type="component" value="Unassembled WGS sequence"/>
</dbReference>
<organism evidence="4 5">
    <name type="scientific">Candidatus Desantisbacteria bacterium CG_4_10_14_0_8_um_filter_48_22</name>
    <dbReference type="NCBI Taxonomy" id="1974543"/>
    <lineage>
        <taxon>Bacteria</taxon>
        <taxon>Candidatus Desantisiibacteriota</taxon>
    </lineage>
</organism>
<comment type="caution">
    <text evidence="4">The sequence shown here is derived from an EMBL/GenBank/DDBJ whole genome shotgun (WGS) entry which is preliminary data.</text>
</comment>
<dbReference type="SFLD" id="SFLDG00301">
    <property type="entry name" value="RuBisCO-like_proteins"/>
    <property type="match status" value="1"/>
</dbReference>
<dbReference type="Pfam" id="PF02788">
    <property type="entry name" value="RuBisCO_large_N"/>
    <property type="match status" value="1"/>
</dbReference>
<dbReference type="GO" id="GO:0015977">
    <property type="term" value="P:carbon fixation"/>
    <property type="evidence" value="ECO:0007669"/>
    <property type="project" value="InterPro"/>
</dbReference>
<name>A0A2M7S4G7_9BACT</name>
<feature type="domain" description="Ribulose bisphosphate carboxylase large subunit ferrodoxin-like N-terminal" evidence="3">
    <location>
        <begin position="16"/>
        <end position="129"/>
    </location>
</feature>
<dbReference type="SUPFAM" id="SSF51649">
    <property type="entry name" value="RuBisCo, C-terminal domain"/>
    <property type="match status" value="1"/>
</dbReference>
<dbReference type="Pfam" id="PF00016">
    <property type="entry name" value="RuBisCO_large"/>
    <property type="match status" value="1"/>
</dbReference>
<dbReference type="Gene3D" id="3.30.70.150">
    <property type="entry name" value="RuBisCO large subunit, N-terminal domain"/>
    <property type="match status" value="1"/>
</dbReference>
<dbReference type="InterPro" id="IPR000685">
    <property type="entry name" value="RuBisCO_lsu_C"/>
</dbReference>
<dbReference type="InterPro" id="IPR036376">
    <property type="entry name" value="RuBisCO_lsu_C_sf"/>
</dbReference>